<dbReference type="Proteomes" id="UP000196027">
    <property type="component" value="Chromosome"/>
</dbReference>
<evidence type="ECO:0000313" key="5">
    <source>
        <dbReference type="Proteomes" id="UP000196027"/>
    </source>
</evidence>
<dbReference type="AlphaFoldDB" id="A0A1Y0IDK6"/>
<gene>
    <name evidence="4" type="ORF">OLMES_4233</name>
</gene>
<dbReference type="PANTHER" id="PTHR34219">
    <property type="entry name" value="IRON-REGULATED INNER MEMBRANE PROTEIN-RELATED"/>
    <property type="match status" value="1"/>
</dbReference>
<evidence type="ECO:0000256" key="2">
    <source>
        <dbReference type="SAM" id="Phobius"/>
    </source>
</evidence>
<feature type="transmembrane region" description="Helical" evidence="2">
    <location>
        <begin position="341"/>
        <end position="361"/>
    </location>
</feature>
<sequence>MGKLNRRALFLLHGWFSLPIWILFSFICITGTIAVFSHEFTWLTNSNARADNPADLPAKPIPELIEIVQREIPESNISRVFILESYLVSAVSFSTPDKPNALAYINPYTGVIQEINQGITFITFMRSLHGWLLFPWHHSYSWGYYLVSAMSIVVLGALITGLLIYKRFWHAFTRPRIRWNKGTRIMLGDLHRLGGVWSIWFLLVMGVTGGWYLTQALLWHNEVEVWQHPDPAPLGDLPQSKGERPDFISPEQALEIARNNLPDVRTTLFSYPEHNRDYYSISGQGSNPFYDNYSSKIFINPWNGSIAQTRTPETMNTLQTLTHIADPLHYGTIAGLVTKTIWFFFGLVLSGMSISGFLIWSKRTLKPAKSKTAITDSRRPEVLPPATPDTTPLETFR</sequence>
<accession>A0A1Y0IDK6</accession>
<protein>
    <submittedName>
        <fullName evidence="4">PepSY-associated TM helix domain-containing protein</fullName>
    </submittedName>
</protein>
<dbReference type="Pfam" id="PF03929">
    <property type="entry name" value="PepSY_TM"/>
    <property type="match status" value="1"/>
</dbReference>
<feature type="region of interest" description="Disordered" evidence="1">
    <location>
        <begin position="370"/>
        <end position="397"/>
    </location>
</feature>
<name>A0A1Y0IDK6_9GAMM</name>
<dbReference type="EMBL" id="CP021425">
    <property type="protein sequence ID" value="ARU58249.1"/>
    <property type="molecule type" value="Genomic_DNA"/>
</dbReference>
<dbReference type="KEGG" id="ome:OLMES_4233"/>
<feature type="domain" description="PepSY" evidence="3">
    <location>
        <begin position="248"/>
        <end position="291"/>
    </location>
</feature>
<dbReference type="OrthoDB" id="5294804at2"/>
<feature type="transmembrane region" description="Helical" evidence="2">
    <location>
        <begin position="142"/>
        <end position="169"/>
    </location>
</feature>
<feature type="transmembrane region" description="Helical" evidence="2">
    <location>
        <begin position="12"/>
        <end position="36"/>
    </location>
</feature>
<feature type="transmembrane region" description="Helical" evidence="2">
    <location>
        <begin position="190"/>
        <end position="213"/>
    </location>
</feature>
<dbReference type="InterPro" id="IPR025711">
    <property type="entry name" value="PepSY"/>
</dbReference>
<reference evidence="4 5" key="1">
    <citation type="submission" date="2017-05" db="EMBL/GenBank/DDBJ databases">
        <title>Genomic insights into alkan degradation activity of Oleiphilus messinensis.</title>
        <authorList>
            <person name="Kozyavkin S.A."/>
            <person name="Slesarev A.I."/>
            <person name="Golyshin P.N."/>
            <person name="Korzhenkov A."/>
            <person name="Golyshina O.N."/>
            <person name="Toshchakov S.V."/>
        </authorList>
    </citation>
    <scope>NUCLEOTIDE SEQUENCE [LARGE SCALE GENOMIC DNA]</scope>
    <source>
        <strain evidence="4 5">ME102</strain>
    </source>
</reference>
<feature type="compositionally biased region" description="Polar residues" evidence="1">
    <location>
        <begin position="388"/>
        <end position="397"/>
    </location>
</feature>
<evidence type="ECO:0000259" key="3">
    <source>
        <dbReference type="Pfam" id="PF03413"/>
    </source>
</evidence>
<dbReference type="RefSeq" id="WP_087463050.1">
    <property type="nucleotide sequence ID" value="NZ_CP021425.1"/>
</dbReference>
<keyword evidence="5" id="KW-1185">Reference proteome</keyword>
<keyword evidence="2" id="KW-1133">Transmembrane helix</keyword>
<dbReference type="InterPro" id="IPR005625">
    <property type="entry name" value="PepSY-ass_TM"/>
</dbReference>
<dbReference type="Pfam" id="PF03413">
    <property type="entry name" value="PepSY"/>
    <property type="match status" value="1"/>
</dbReference>
<proteinExistence type="predicted"/>
<keyword evidence="2" id="KW-0472">Membrane</keyword>
<keyword evidence="2" id="KW-0812">Transmembrane</keyword>
<dbReference type="PANTHER" id="PTHR34219:SF8">
    <property type="entry name" value="PEPSY DOMAIN-CONTAINING PROTEIN"/>
    <property type="match status" value="1"/>
</dbReference>
<organism evidence="4 5">
    <name type="scientific">Oleiphilus messinensis</name>
    <dbReference type="NCBI Taxonomy" id="141451"/>
    <lineage>
        <taxon>Bacteria</taxon>
        <taxon>Pseudomonadati</taxon>
        <taxon>Pseudomonadota</taxon>
        <taxon>Gammaproteobacteria</taxon>
        <taxon>Oceanospirillales</taxon>
        <taxon>Oleiphilaceae</taxon>
        <taxon>Oleiphilus</taxon>
    </lineage>
</organism>
<evidence type="ECO:0000256" key="1">
    <source>
        <dbReference type="SAM" id="MobiDB-lite"/>
    </source>
</evidence>
<evidence type="ECO:0000313" key="4">
    <source>
        <dbReference type="EMBL" id="ARU58249.1"/>
    </source>
</evidence>